<evidence type="ECO:0000313" key="1">
    <source>
        <dbReference type="EMBL" id="MCD9638551.1"/>
    </source>
</evidence>
<keyword evidence="2" id="KW-1185">Reference proteome</keyword>
<sequence length="96" mass="10695">SPTQAIMDDYIFEWEMEEEVVGELIADVFLKGEEFEEGWLVLDPQNAAGIPQTIGRSLALSSALKDLRLVGEPSGEALLQRANFRLVAEVNQCAWE</sequence>
<accession>A0ABS8UWX6</accession>
<name>A0ABS8UWX6_DATST</name>
<evidence type="ECO:0000313" key="2">
    <source>
        <dbReference type="Proteomes" id="UP000823775"/>
    </source>
</evidence>
<dbReference type="Proteomes" id="UP000823775">
    <property type="component" value="Unassembled WGS sequence"/>
</dbReference>
<protein>
    <submittedName>
        <fullName evidence="1">Uncharacterized protein</fullName>
    </submittedName>
</protein>
<gene>
    <name evidence="1" type="ORF">HAX54_022574</name>
</gene>
<proteinExistence type="predicted"/>
<comment type="caution">
    <text evidence="1">The sequence shown here is derived from an EMBL/GenBank/DDBJ whole genome shotgun (WGS) entry which is preliminary data.</text>
</comment>
<dbReference type="EMBL" id="JACEIK010002724">
    <property type="protein sequence ID" value="MCD9638551.1"/>
    <property type="molecule type" value="Genomic_DNA"/>
</dbReference>
<feature type="non-terminal residue" evidence="1">
    <location>
        <position position="1"/>
    </location>
</feature>
<reference evidence="1 2" key="1">
    <citation type="journal article" date="2021" name="BMC Genomics">
        <title>Datura genome reveals duplications of psychoactive alkaloid biosynthetic genes and high mutation rate following tissue culture.</title>
        <authorList>
            <person name="Rajewski A."/>
            <person name="Carter-House D."/>
            <person name="Stajich J."/>
            <person name="Litt A."/>
        </authorList>
    </citation>
    <scope>NUCLEOTIDE SEQUENCE [LARGE SCALE GENOMIC DNA]</scope>
    <source>
        <strain evidence="1">AR-01</strain>
    </source>
</reference>
<organism evidence="1 2">
    <name type="scientific">Datura stramonium</name>
    <name type="common">Jimsonweed</name>
    <name type="synonym">Common thornapple</name>
    <dbReference type="NCBI Taxonomy" id="4076"/>
    <lineage>
        <taxon>Eukaryota</taxon>
        <taxon>Viridiplantae</taxon>
        <taxon>Streptophyta</taxon>
        <taxon>Embryophyta</taxon>
        <taxon>Tracheophyta</taxon>
        <taxon>Spermatophyta</taxon>
        <taxon>Magnoliopsida</taxon>
        <taxon>eudicotyledons</taxon>
        <taxon>Gunneridae</taxon>
        <taxon>Pentapetalae</taxon>
        <taxon>asterids</taxon>
        <taxon>lamiids</taxon>
        <taxon>Solanales</taxon>
        <taxon>Solanaceae</taxon>
        <taxon>Solanoideae</taxon>
        <taxon>Datureae</taxon>
        <taxon>Datura</taxon>
    </lineage>
</organism>